<feature type="transmembrane region" description="Helical" evidence="1">
    <location>
        <begin position="46"/>
        <end position="66"/>
    </location>
</feature>
<keyword evidence="1" id="KW-0472">Membrane</keyword>
<dbReference type="EMBL" id="WOCE01000001">
    <property type="protein sequence ID" value="KAE9620615.1"/>
    <property type="molecule type" value="Genomic_DNA"/>
</dbReference>
<name>A0A6A4R0T9_LUPAL</name>
<gene>
    <name evidence="2" type="ORF">Lalb_Chr01g0004911</name>
</gene>
<feature type="transmembrane region" description="Helical" evidence="1">
    <location>
        <begin position="12"/>
        <end position="34"/>
    </location>
</feature>
<keyword evidence="3" id="KW-1185">Reference proteome</keyword>
<evidence type="ECO:0000313" key="2">
    <source>
        <dbReference type="EMBL" id="KAE9620615.1"/>
    </source>
</evidence>
<dbReference type="OrthoDB" id="1104395at2759"/>
<dbReference type="Proteomes" id="UP000447434">
    <property type="component" value="Chromosome 1"/>
</dbReference>
<keyword evidence="1" id="KW-1133">Transmembrane helix</keyword>
<protein>
    <submittedName>
        <fullName evidence="2">Uncharacterized protein</fullName>
    </submittedName>
</protein>
<comment type="caution">
    <text evidence="2">The sequence shown here is derived from an EMBL/GenBank/DDBJ whole genome shotgun (WGS) entry which is preliminary data.</text>
</comment>
<dbReference type="AlphaFoldDB" id="A0A6A4R0T9"/>
<keyword evidence="1" id="KW-0812">Transmembrane</keyword>
<sequence length="220" mass="24273">MSALVPFTFNMLIAHSTSPIIYNLLIYFFFYSILLSHSNLSNFTSFNYLMAYVHLITAFFCALAVAKIDPSASQTVKGKLLCVDCTQHYDLSDMKVSVKCEGVKKLAVAITEDDGSFKVNLPSHNTKPSSVNCLAKILGGKVQLYALRKNQVSQIVKDKEQNSYTISTPLSFLTSCPKNEKCKVSNQVGSSKTLDLPLPPEWGLAPSSYYIPFIPIIGIP</sequence>
<accession>A0A6A4R0T9</accession>
<proteinExistence type="predicted"/>
<organism evidence="2 3">
    <name type="scientific">Lupinus albus</name>
    <name type="common">White lupine</name>
    <name type="synonym">Lupinus termis</name>
    <dbReference type="NCBI Taxonomy" id="3870"/>
    <lineage>
        <taxon>Eukaryota</taxon>
        <taxon>Viridiplantae</taxon>
        <taxon>Streptophyta</taxon>
        <taxon>Embryophyta</taxon>
        <taxon>Tracheophyta</taxon>
        <taxon>Spermatophyta</taxon>
        <taxon>Magnoliopsida</taxon>
        <taxon>eudicotyledons</taxon>
        <taxon>Gunneridae</taxon>
        <taxon>Pentapetalae</taxon>
        <taxon>rosids</taxon>
        <taxon>fabids</taxon>
        <taxon>Fabales</taxon>
        <taxon>Fabaceae</taxon>
        <taxon>Papilionoideae</taxon>
        <taxon>50 kb inversion clade</taxon>
        <taxon>genistoids sensu lato</taxon>
        <taxon>core genistoids</taxon>
        <taxon>Genisteae</taxon>
        <taxon>Lupinus</taxon>
    </lineage>
</organism>
<reference evidence="3" key="1">
    <citation type="journal article" date="2020" name="Nat. Commun.">
        <title>Genome sequence of the cluster root forming white lupin.</title>
        <authorList>
            <person name="Hufnagel B."/>
            <person name="Marques A."/>
            <person name="Soriano A."/>
            <person name="Marques L."/>
            <person name="Divol F."/>
            <person name="Doumas P."/>
            <person name="Sallet E."/>
            <person name="Mancinotti D."/>
            <person name="Carrere S."/>
            <person name="Marande W."/>
            <person name="Arribat S."/>
            <person name="Keller J."/>
            <person name="Huneau C."/>
            <person name="Blein T."/>
            <person name="Aime D."/>
            <person name="Laguerre M."/>
            <person name="Taylor J."/>
            <person name="Schubert V."/>
            <person name="Nelson M."/>
            <person name="Geu-Flores F."/>
            <person name="Crespi M."/>
            <person name="Gallardo-Guerrero K."/>
            <person name="Delaux P.-M."/>
            <person name="Salse J."/>
            <person name="Berges H."/>
            <person name="Guyot R."/>
            <person name="Gouzy J."/>
            <person name="Peret B."/>
        </authorList>
    </citation>
    <scope>NUCLEOTIDE SEQUENCE [LARGE SCALE GENOMIC DNA]</scope>
    <source>
        <strain evidence="3">cv. Amiga</strain>
    </source>
</reference>
<evidence type="ECO:0000313" key="3">
    <source>
        <dbReference type="Proteomes" id="UP000447434"/>
    </source>
</evidence>
<evidence type="ECO:0000256" key="1">
    <source>
        <dbReference type="SAM" id="Phobius"/>
    </source>
</evidence>